<dbReference type="AlphaFoldDB" id="A0A8S3X4F1"/>
<comment type="caution">
    <text evidence="3">The sequence shown here is derived from an EMBL/GenBank/DDBJ whole genome shotgun (WGS) entry which is preliminary data.</text>
</comment>
<protein>
    <submittedName>
        <fullName evidence="3">(apollo) hypothetical protein</fullName>
    </submittedName>
</protein>
<dbReference type="InterPro" id="IPR057251">
    <property type="entry name" value="FP_C"/>
</dbReference>
<gene>
    <name evidence="3" type="ORF">PAPOLLO_LOCUS13744</name>
</gene>
<reference evidence="3" key="1">
    <citation type="submission" date="2021-04" db="EMBL/GenBank/DDBJ databases">
        <authorList>
            <person name="Tunstrom K."/>
        </authorList>
    </citation>
    <scope>NUCLEOTIDE SEQUENCE</scope>
</reference>
<accession>A0A8S3X4F1</accession>
<dbReference type="Pfam" id="PF03258">
    <property type="entry name" value="Baculo_FP"/>
    <property type="match status" value="1"/>
</dbReference>
<feature type="domain" description="FP protein C-terminal" evidence="2">
    <location>
        <begin position="117"/>
        <end position="167"/>
    </location>
</feature>
<dbReference type="Proteomes" id="UP000691718">
    <property type="component" value="Unassembled WGS sequence"/>
</dbReference>
<feature type="domain" description="FP protein N-terminal" evidence="1">
    <location>
        <begin position="22"/>
        <end position="112"/>
    </location>
</feature>
<evidence type="ECO:0000259" key="1">
    <source>
        <dbReference type="Pfam" id="PF03258"/>
    </source>
</evidence>
<dbReference type="EMBL" id="CAJQZP010000945">
    <property type="protein sequence ID" value="CAG5000554.1"/>
    <property type="molecule type" value="Genomic_DNA"/>
</dbReference>
<sequence length="169" mass="19478">METRLCAVEQRSHELEQGQLKNYTEVSGLPALENEDPVLVVRNLAKKLNIEDPGEIIAKRVGNYGEKPGYILMELQEEKRCCWLQKARTVKPVLGDLIPNAEENESGRKIFVREALTPHNKALLWKARQQLSDTFKYVWFNDGKIRAREEDKNEVFILRKEADIGTLLC</sequence>
<dbReference type="InterPro" id="IPR004941">
    <property type="entry name" value="FP_N"/>
</dbReference>
<organism evidence="3 4">
    <name type="scientific">Parnassius apollo</name>
    <name type="common">Apollo butterfly</name>
    <name type="synonym">Papilio apollo</name>
    <dbReference type="NCBI Taxonomy" id="110799"/>
    <lineage>
        <taxon>Eukaryota</taxon>
        <taxon>Metazoa</taxon>
        <taxon>Ecdysozoa</taxon>
        <taxon>Arthropoda</taxon>
        <taxon>Hexapoda</taxon>
        <taxon>Insecta</taxon>
        <taxon>Pterygota</taxon>
        <taxon>Neoptera</taxon>
        <taxon>Endopterygota</taxon>
        <taxon>Lepidoptera</taxon>
        <taxon>Glossata</taxon>
        <taxon>Ditrysia</taxon>
        <taxon>Papilionoidea</taxon>
        <taxon>Papilionidae</taxon>
        <taxon>Parnassiinae</taxon>
        <taxon>Parnassini</taxon>
        <taxon>Parnassius</taxon>
        <taxon>Parnassius</taxon>
    </lineage>
</organism>
<keyword evidence="4" id="KW-1185">Reference proteome</keyword>
<evidence type="ECO:0000259" key="2">
    <source>
        <dbReference type="Pfam" id="PF25298"/>
    </source>
</evidence>
<evidence type="ECO:0000313" key="4">
    <source>
        <dbReference type="Proteomes" id="UP000691718"/>
    </source>
</evidence>
<dbReference type="Pfam" id="PF25298">
    <property type="entry name" value="Baculo_FP_2nd"/>
    <property type="match status" value="1"/>
</dbReference>
<dbReference type="OrthoDB" id="6676313at2759"/>
<name>A0A8S3X4F1_PARAO</name>
<evidence type="ECO:0000313" key="3">
    <source>
        <dbReference type="EMBL" id="CAG5000554.1"/>
    </source>
</evidence>
<proteinExistence type="predicted"/>